<proteinExistence type="predicted"/>
<keyword evidence="2" id="KW-1185">Reference proteome</keyword>
<gene>
    <name evidence="1" type="ORF">RJT34_33561</name>
</gene>
<evidence type="ECO:0000313" key="1">
    <source>
        <dbReference type="EMBL" id="KAK7265936.1"/>
    </source>
</evidence>
<dbReference type="Proteomes" id="UP001359559">
    <property type="component" value="Unassembled WGS sequence"/>
</dbReference>
<dbReference type="EMBL" id="JAYKXN010000008">
    <property type="protein sequence ID" value="KAK7265936.1"/>
    <property type="molecule type" value="Genomic_DNA"/>
</dbReference>
<accession>A0AAN9F0E6</accession>
<dbReference type="AlphaFoldDB" id="A0AAN9F0E6"/>
<sequence length="75" mass="8844">MLKDAQNPWQMDLFIGLSRDYKLRTEKKNNIFILEKGRKGYLKVVGRKEKFCISSFSSFCSHHTTHFTVTQFSKP</sequence>
<name>A0AAN9F0E6_CLITE</name>
<evidence type="ECO:0000313" key="2">
    <source>
        <dbReference type="Proteomes" id="UP001359559"/>
    </source>
</evidence>
<organism evidence="1 2">
    <name type="scientific">Clitoria ternatea</name>
    <name type="common">Butterfly pea</name>
    <dbReference type="NCBI Taxonomy" id="43366"/>
    <lineage>
        <taxon>Eukaryota</taxon>
        <taxon>Viridiplantae</taxon>
        <taxon>Streptophyta</taxon>
        <taxon>Embryophyta</taxon>
        <taxon>Tracheophyta</taxon>
        <taxon>Spermatophyta</taxon>
        <taxon>Magnoliopsida</taxon>
        <taxon>eudicotyledons</taxon>
        <taxon>Gunneridae</taxon>
        <taxon>Pentapetalae</taxon>
        <taxon>rosids</taxon>
        <taxon>fabids</taxon>
        <taxon>Fabales</taxon>
        <taxon>Fabaceae</taxon>
        <taxon>Papilionoideae</taxon>
        <taxon>50 kb inversion clade</taxon>
        <taxon>NPAAA clade</taxon>
        <taxon>indigoferoid/millettioid clade</taxon>
        <taxon>Phaseoleae</taxon>
        <taxon>Clitoria</taxon>
    </lineage>
</organism>
<reference evidence="1 2" key="1">
    <citation type="submission" date="2024-01" db="EMBL/GenBank/DDBJ databases">
        <title>The genomes of 5 underutilized Papilionoideae crops provide insights into root nodulation and disease resistance.</title>
        <authorList>
            <person name="Yuan L."/>
        </authorList>
    </citation>
    <scope>NUCLEOTIDE SEQUENCE [LARGE SCALE GENOMIC DNA]</scope>
    <source>
        <strain evidence="1">LY-2023</strain>
        <tissue evidence="1">Leaf</tissue>
    </source>
</reference>
<comment type="caution">
    <text evidence="1">The sequence shown here is derived from an EMBL/GenBank/DDBJ whole genome shotgun (WGS) entry which is preliminary data.</text>
</comment>
<protein>
    <submittedName>
        <fullName evidence="1">Uncharacterized protein</fullName>
    </submittedName>
</protein>